<dbReference type="PANTHER" id="PTHR14491:SF7">
    <property type="entry name" value="SOSONDOWAH, ISOFORM G"/>
    <property type="match status" value="1"/>
</dbReference>
<sequence>MAEEIGFTQESIRAFICSQGSKVEYQTLIKHFKRALAHQNAKIAFKDYVNELAFVAQEGKTKYLLLRPKYSPDFKGVHVTSFDQKDEDIVADAKSNCNEDYKQFQNMFSTSEDLCPPQPPPRRKSIRVDDKLRSLSDIDTKETQESDSKSVARQNQKLQEIHELTVKSVGRVKEHAQKLNRMASESDLKPPMPAVPEPQKKTKGKENTVKDHKEEDTDSGSLQPLDALRRKWMITASTCDYNELLQLLREDSDLASFKGGHTPLHLAAMFGHKNVVELLTHVYHANPNIRDYSGKLAHQYLQQIEERKMSTSKANIERCNDNHTSGSNKSSEESSHSFIRIGSLNSKMRRTAAVLSSITSWGSADSLSDFSHSKHLMPHPRILLKKKRNKKALSTPPIILQPAGDIDADQISSKS</sequence>
<dbReference type="PROSITE" id="PS50088">
    <property type="entry name" value="ANK_REPEAT"/>
    <property type="match status" value="1"/>
</dbReference>
<keyword evidence="5" id="KW-0528">Neurotoxin</keyword>
<keyword evidence="2" id="KW-0268">Exocytosis</keyword>
<dbReference type="OrthoDB" id="6506953at2759"/>
<evidence type="ECO:0000256" key="1">
    <source>
        <dbReference type="ARBA" id="ARBA00004175"/>
    </source>
</evidence>
<evidence type="ECO:0000313" key="13">
    <source>
        <dbReference type="Proteomes" id="UP000288716"/>
    </source>
</evidence>
<dbReference type="STRING" id="299467.A0A443SUG0"/>
<dbReference type="SUPFAM" id="SSF48403">
    <property type="entry name" value="Ankyrin repeat"/>
    <property type="match status" value="1"/>
</dbReference>
<keyword evidence="13" id="KW-1185">Reference proteome</keyword>
<keyword evidence="5" id="KW-0638">Presynaptic neurotoxin</keyword>
<feature type="compositionally biased region" description="Basic and acidic residues" evidence="10">
    <location>
        <begin position="126"/>
        <end position="150"/>
    </location>
</feature>
<dbReference type="PROSITE" id="PS50297">
    <property type="entry name" value="ANK_REP_REGION"/>
    <property type="match status" value="1"/>
</dbReference>
<keyword evidence="7" id="KW-0472">Membrane</keyword>
<keyword evidence="4" id="KW-0677">Repeat</keyword>
<protein>
    <submittedName>
        <fullName evidence="12">Ankyrin repeat domain-containing protein SOWAHB-like isoform X2</fullName>
    </submittedName>
</protein>
<dbReference type="Proteomes" id="UP000288716">
    <property type="component" value="Unassembled WGS sequence"/>
</dbReference>
<feature type="region of interest" description="Disordered" evidence="10">
    <location>
        <begin position="110"/>
        <end position="156"/>
    </location>
</feature>
<keyword evidence="6 9" id="KW-0040">ANK repeat</keyword>
<dbReference type="InterPro" id="IPR036770">
    <property type="entry name" value="Ankyrin_rpt-contain_sf"/>
</dbReference>
<evidence type="ECO:0000256" key="10">
    <source>
        <dbReference type="SAM" id="MobiDB-lite"/>
    </source>
</evidence>
<keyword evidence="7" id="KW-1053">Target membrane</keyword>
<feature type="repeat" description="ANK" evidence="9">
    <location>
        <begin position="259"/>
        <end position="279"/>
    </location>
</feature>
<gene>
    <name evidence="12" type="ORF">B4U80_13286</name>
</gene>
<name>A0A443SUG0_9ACAR</name>
<keyword evidence="3" id="KW-1052">Target cell membrane</keyword>
<evidence type="ECO:0000256" key="9">
    <source>
        <dbReference type="PROSITE-ProRule" id="PRU00023"/>
    </source>
</evidence>
<evidence type="ECO:0000256" key="5">
    <source>
        <dbReference type="ARBA" id="ARBA00023028"/>
    </source>
</evidence>
<keyword evidence="5" id="KW-0800">Toxin</keyword>
<comment type="subcellular location">
    <subcellularLocation>
        <location evidence="1">Target cell membrane</location>
    </subcellularLocation>
</comment>
<organism evidence="12 13">
    <name type="scientific">Leptotrombidium deliense</name>
    <dbReference type="NCBI Taxonomy" id="299467"/>
    <lineage>
        <taxon>Eukaryota</taxon>
        <taxon>Metazoa</taxon>
        <taxon>Ecdysozoa</taxon>
        <taxon>Arthropoda</taxon>
        <taxon>Chelicerata</taxon>
        <taxon>Arachnida</taxon>
        <taxon>Acari</taxon>
        <taxon>Acariformes</taxon>
        <taxon>Trombidiformes</taxon>
        <taxon>Prostigmata</taxon>
        <taxon>Anystina</taxon>
        <taxon>Parasitengona</taxon>
        <taxon>Trombiculoidea</taxon>
        <taxon>Trombiculidae</taxon>
        <taxon>Leptotrombidium</taxon>
    </lineage>
</organism>
<evidence type="ECO:0000313" key="12">
    <source>
        <dbReference type="EMBL" id="RWS31176.1"/>
    </source>
</evidence>
<evidence type="ECO:0000256" key="7">
    <source>
        <dbReference type="ARBA" id="ARBA00023298"/>
    </source>
</evidence>
<feature type="domain" description="SOWAHA-C winged helix-turn-helix" evidence="11">
    <location>
        <begin position="7"/>
        <end position="75"/>
    </location>
</feature>
<accession>A0A443SUG0</accession>
<dbReference type="InterPro" id="IPR002110">
    <property type="entry name" value="Ankyrin_rpt"/>
</dbReference>
<evidence type="ECO:0000256" key="2">
    <source>
        <dbReference type="ARBA" id="ARBA00022483"/>
    </source>
</evidence>
<dbReference type="Pfam" id="PF00023">
    <property type="entry name" value="Ank"/>
    <property type="match status" value="1"/>
</dbReference>
<evidence type="ECO:0000256" key="6">
    <source>
        <dbReference type="ARBA" id="ARBA00023043"/>
    </source>
</evidence>
<comment type="similarity">
    <text evidence="8">Belongs to the SOWAH family.</text>
</comment>
<dbReference type="InterPro" id="IPR058889">
    <property type="entry name" value="WHD_SOWAHA-C"/>
</dbReference>
<feature type="region of interest" description="Disordered" evidence="10">
    <location>
        <begin position="317"/>
        <end position="336"/>
    </location>
</feature>
<dbReference type="GO" id="GO:0006887">
    <property type="term" value="P:exocytosis"/>
    <property type="evidence" value="ECO:0007669"/>
    <property type="project" value="UniProtKB-KW"/>
</dbReference>
<dbReference type="SMART" id="SM00248">
    <property type="entry name" value="ANK"/>
    <property type="match status" value="1"/>
</dbReference>
<feature type="region of interest" description="Disordered" evidence="10">
    <location>
        <begin position="394"/>
        <end position="415"/>
    </location>
</feature>
<dbReference type="PANTHER" id="PTHR14491">
    <property type="entry name" value="SOSONDOWAH, ISOFORM G"/>
    <property type="match status" value="1"/>
</dbReference>
<dbReference type="VEuPathDB" id="VectorBase:LDEU000863"/>
<dbReference type="GO" id="GO:0044218">
    <property type="term" value="C:other organism cell membrane"/>
    <property type="evidence" value="ECO:0007669"/>
    <property type="project" value="UniProtKB-KW"/>
</dbReference>
<proteinExistence type="inferred from homology"/>
<dbReference type="EMBL" id="NCKV01000248">
    <property type="protein sequence ID" value="RWS31176.1"/>
    <property type="molecule type" value="Genomic_DNA"/>
</dbReference>
<dbReference type="Pfam" id="PF25877">
    <property type="entry name" value="WHD_SOWAH"/>
    <property type="match status" value="1"/>
</dbReference>
<reference evidence="12 13" key="1">
    <citation type="journal article" date="2018" name="Gigascience">
        <title>Genomes of trombidid mites reveal novel predicted allergens and laterally-transferred genes associated with secondary metabolism.</title>
        <authorList>
            <person name="Dong X."/>
            <person name="Chaisiri K."/>
            <person name="Xia D."/>
            <person name="Armstrong S.D."/>
            <person name="Fang Y."/>
            <person name="Donnelly M.J."/>
            <person name="Kadowaki T."/>
            <person name="McGarry J.W."/>
            <person name="Darby A.C."/>
            <person name="Makepeace B.L."/>
        </authorList>
    </citation>
    <scope>NUCLEOTIDE SEQUENCE [LARGE SCALE GENOMIC DNA]</scope>
    <source>
        <strain evidence="12">UoL-UT</strain>
    </source>
</reference>
<evidence type="ECO:0000256" key="8">
    <source>
        <dbReference type="ARBA" id="ARBA00038122"/>
    </source>
</evidence>
<dbReference type="AlphaFoldDB" id="A0A443SUG0"/>
<evidence type="ECO:0000256" key="4">
    <source>
        <dbReference type="ARBA" id="ARBA00022737"/>
    </source>
</evidence>
<comment type="caution">
    <text evidence="12">The sequence shown here is derived from an EMBL/GenBank/DDBJ whole genome shotgun (WGS) entry which is preliminary data.</text>
</comment>
<feature type="region of interest" description="Disordered" evidence="10">
    <location>
        <begin position="181"/>
        <end position="221"/>
    </location>
</feature>
<dbReference type="GO" id="GO:0044231">
    <property type="term" value="C:host cell presynaptic membrane"/>
    <property type="evidence" value="ECO:0007669"/>
    <property type="project" value="UniProtKB-KW"/>
</dbReference>
<feature type="compositionally biased region" description="Basic and acidic residues" evidence="10">
    <location>
        <begin position="198"/>
        <end position="215"/>
    </location>
</feature>
<dbReference type="Gene3D" id="1.25.40.20">
    <property type="entry name" value="Ankyrin repeat-containing domain"/>
    <property type="match status" value="1"/>
</dbReference>
<evidence type="ECO:0000259" key="11">
    <source>
        <dbReference type="Pfam" id="PF25877"/>
    </source>
</evidence>
<evidence type="ECO:0000256" key="3">
    <source>
        <dbReference type="ARBA" id="ARBA00022537"/>
    </source>
</evidence>